<evidence type="ECO:0000259" key="8">
    <source>
        <dbReference type="SMART" id="SM00858"/>
    </source>
</evidence>
<dbReference type="STRING" id="754476.Q7A_821"/>
<gene>
    <name evidence="9" type="ordered locus">Q7A_821</name>
</gene>
<reference evidence="9 10" key="1">
    <citation type="journal article" date="2012" name="J. Bacteriol.">
        <title>Complete genome sequences of Methylophaga sp. strain JAM1 and Methylophaga sp. strain JAM7.</title>
        <authorList>
            <person name="Villeneuve C."/>
            <person name="Martineau C."/>
            <person name="Mauffrey F."/>
            <person name="Villemur R."/>
        </authorList>
    </citation>
    <scope>NUCLEOTIDE SEQUENCE [LARGE SCALE GENOMIC DNA]</scope>
    <source>
        <strain evidence="9 10">JAM1</strain>
    </source>
</reference>
<keyword evidence="5 7" id="KW-0574">Periplasm</keyword>
<evidence type="ECO:0000313" key="9">
    <source>
        <dbReference type="EMBL" id="AFI83666.1"/>
    </source>
</evidence>
<dbReference type="InterPro" id="IPR013974">
    <property type="entry name" value="SAF"/>
</dbReference>
<comment type="function">
    <text evidence="6 7">Involved in the assembly process of the P-ring formation. It may associate with FlgF on the rod constituting a structure essential for the P-ring assembly or may act as a modulator protein for the P-ring assembly.</text>
</comment>
<protein>
    <recommendedName>
        <fullName evidence="3 7">Flagella basal body P-ring formation protein FlgA</fullName>
    </recommendedName>
</protein>
<evidence type="ECO:0000256" key="3">
    <source>
        <dbReference type="ARBA" id="ARBA00014754"/>
    </source>
</evidence>
<dbReference type="KEGG" id="mej:Q7A_821"/>
<evidence type="ECO:0000256" key="5">
    <source>
        <dbReference type="ARBA" id="ARBA00022764"/>
    </source>
</evidence>
<dbReference type="RefSeq" id="WP_014706041.1">
    <property type="nucleotide sequence ID" value="NC_017857.3"/>
</dbReference>
<dbReference type="PANTHER" id="PTHR36307">
    <property type="entry name" value="FLAGELLA BASAL BODY P-RING FORMATION PROTEIN FLGA"/>
    <property type="match status" value="1"/>
</dbReference>
<dbReference type="PATRIC" id="fig|754476.3.peg.810"/>
<dbReference type="Pfam" id="PF13144">
    <property type="entry name" value="ChapFlgA"/>
    <property type="match status" value="1"/>
</dbReference>
<dbReference type="Gene3D" id="3.90.1210.10">
    <property type="entry name" value="Antifreeze-like/N-acetylneuraminic acid synthase C-terminal domain"/>
    <property type="match status" value="1"/>
</dbReference>
<organism evidence="9 10">
    <name type="scientific">Methylophaga nitratireducenticrescens</name>
    <dbReference type="NCBI Taxonomy" id="754476"/>
    <lineage>
        <taxon>Bacteria</taxon>
        <taxon>Pseudomonadati</taxon>
        <taxon>Pseudomonadota</taxon>
        <taxon>Gammaproteobacteria</taxon>
        <taxon>Thiotrichales</taxon>
        <taxon>Piscirickettsiaceae</taxon>
        <taxon>Methylophaga</taxon>
    </lineage>
</organism>
<comment type="similarity">
    <text evidence="2 7">Belongs to the FlgA family.</text>
</comment>
<sequence>MYKLLCSVCFVLSANLLTLTAQADNLQSLADVEHTAFTYTLAQAQTRFNNPQVSVTPLDKRLRLQHCEKGLEAFSNRDIATAGNVTVGVRCQEPVAWTVYIPLQIKVMRPMVVIARPVSANHVLTKQDLRIEQHDIGKLRQGYMANIAAVVGQQVKYSLGLGTVIQKNHLRPLNIVKRGESIVLVASAGTMEVRMQGTAMSDASLGDRVRVKNLSSERVVEGVVDGPGVVRVTM</sequence>
<evidence type="ECO:0000256" key="2">
    <source>
        <dbReference type="ARBA" id="ARBA00010474"/>
    </source>
</evidence>
<dbReference type="OrthoDB" id="1669037at2"/>
<keyword evidence="7" id="KW-1005">Bacterial flagellum biogenesis</keyword>
<dbReference type="CDD" id="cd11614">
    <property type="entry name" value="SAF_CpaB_FlgA_like"/>
    <property type="match status" value="1"/>
</dbReference>
<dbReference type="PANTHER" id="PTHR36307:SF1">
    <property type="entry name" value="FLAGELLA BASAL BODY P-RING FORMATION PROTEIN FLGA"/>
    <property type="match status" value="1"/>
</dbReference>
<dbReference type="GO" id="GO:0042597">
    <property type="term" value="C:periplasmic space"/>
    <property type="evidence" value="ECO:0007669"/>
    <property type="project" value="UniProtKB-SubCell"/>
</dbReference>
<feature type="signal peptide" evidence="7">
    <location>
        <begin position="1"/>
        <end position="23"/>
    </location>
</feature>
<dbReference type="EMBL" id="CP003390">
    <property type="protein sequence ID" value="AFI83666.1"/>
    <property type="molecule type" value="Genomic_DNA"/>
</dbReference>
<evidence type="ECO:0000313" key="10">
    <source>
        <dbReference type="Proteomes" id="UP000009144"/>
    </source>
</evidence>
<dbReference type="HOGENOM" id="CLU_070510_4_1_6"/>
<dbReference type="SMART" id="SM00858">
    <property type="entry name" value="SAF"/>
    <property type="match status" value="1"/>
</dbReference>
<dbReference type="Gene3D" id="2.30.30.760">
    <property type="match status" value="1"/>
</dbReference>
<keyword evidence="9" id="KW-0969">Cilium</keyword>
<evidence type="ECO:0000256" key="1">
    <source>
        <dbReference type="ARBA" id="ARBA00004418"/>
    </source>
</evidence>
<feature type="domain" description="SAF" evidence="8">
    <location>
        <begin position="109"/>
        <end position="171"/>
    </location>
</feature>
<keyword evidence="10" id="KW-1185">Reference proteome</keyword>
<evidence type="ECO:0000256" key="6">
    <source>
        <dbReference type="ARBA" id="ARBA00025643"/>
    </source>
</evidence>
<dbReference type="InterPro" id="IPR017585">
    <property type="entry name" value="SAF_FlgA"/>
</dbReference>
<dbReference type="AlphaFoldDB" id="I1XGZ7"/>
<name>I1XGZ7_METNJ</name>
<reference evidence="9 10" key="2">
    <citation type="journal article" date="2013" name="Int. J. Syst. Evol. Microbiol.">
        <title>Methylophaga nitratireducenticrescens sp. nov. and Methylophaga frappieri sp. nov., isolated from the biofilm of the methanol-fed denitrification system treating the seawater at the Montreal Biodome.</title>
        <authorList>
            <person name="Villeneuve C."/>
            <person name="Martineau C."/>
            <person name="Mauffrey F."/>
            <person name="Villemur R."/>
        </authorList>
    </citation>
    <scope>NUCLEOTIDE SEQUENCE [LARGE SCALE GENOMIC DNA]</scope>
    <source>
        <strain evidence="9 10">JAM1</strain>
    </source>
</reference>
<comment type="subcellular location">
    <subcellularLocation>
        <location evidence="1 7">Periplasm</location>
    </subcellularLocation>
</comment>
<dbReference type="GO" id="GO:0044780">
    <property type="term" value="P:bacterial-type flagellum assembly"/>
    <property type="evidence" value="ECO:0007669"/>
    <property type="project" value="InterPro"/>
</dbReference>
<keyword evidence="9" id="KW-0282">Flagellum</keyword>
<dbReference type="InterPro" id="IPR039246">
    <property type="entry name" value="Flagellar_FlgA"/>
</dbReference>
<keyword evidence="4 7" id="KW-0732">Signal</keyword>
<accession>I1XGZ7</accession>
<evidence type="ECO:0000256" key="7">
    <source>
        <dbReference type="RuleBase" id="RU362063"/>
    </source>
</evidence>
<feature type="chain" id="PRO_5005135767" description="Flagella basal body P-ring formation protein FlgA" evidence="7">
    <location>
        <begin position="24"/>
        <end position="234"/>
    </location>
</feature>
<keyword evidence="9" id="KW-0966">Cell projection</keyword>
<evidence type="ECO:0000256" key="4">
    <source>
        <dbReference type="ARBA" id="ARBA00022729"/>
    </source>
</evidence>
<dbReference type="Proteomes" id="UP000009144">
    <property type="component" value="Chromosome"/>
</dbReference>
<dbReference type="Pfam" id="PF17656">
    <property type="entry name" value="ChapFlgA_N"/>
    <property type="match status" value="1"/>
</dbReference>
<dbReference type="InterPro" id="IPR041231">
    <property type="entry name" value="FlgA_N"/>
</dbReference>
<dbReference type="eggNOG" id="COG1261">
    <property type="taxonomic scope" value="Bacteria"/>
</dbReference>
<dbReference type="NCBIfam" id="TIGR03170">
    <property type="entry name" value="flgA_cterm"/>
    <property type="match status" value="1"/>
</dbReference>
<proteinExistence type="inferred from homology"/>